<dbReference type="Proteomes" id="UP001601992">
    <property type="component" value="Unassembled WGS sequence"/>
</dbReference>
<evidence type="ECO:0000256" key="1">
    <source>
        <dbReference type="SAM" id="SignalP"/>
    </source>
</evidence>
<evidence type="ECO:0000313" key="2">
    <source>
        <dbReference type="EMBL" id="MFF3568039.1"/>
    </source>
</evidence>
<organism evidence="2 3">
    <name type="scientific">Nocardia jiangxiensis</name>
    <dbReference type="NCBI Taxonomy" id="282685"/>
    <lineage>
        <taxon>Bacteria</taxon>
        <taxon>Bacillati</taxon>
        <taxon>Actinomycetota</taxon>
        <taxon>Actinomycetes</taxon>
        <taxon>Mycobacteriales</taxon>
        <taxon>Nocardiaceae</taxon>
        <taxon>Nocardia</taxon>
    </lineage>
</organism>
<dbReference type="RefSeq" id="WP_040817627.1">
    <property type="nucleotide sequence ID" value="NZ_JBIAQY010000003.1"/>
</dbReference>
<gene>
    <name evidence="2" type="ORF">ACFYXQ_09705</name>
</gene>
<reference evidence="2 3" key="1">
    <citation type="submission" date="2024-10" db="EMBL/GenBank/DDBJ databases">
        <title>The Natural Products Discovery Center: Release of the First 8490 Sequenced Strains for Exploring Actinobacteria Biosynthetic Diversity.</title>
        <authorList>
            <person name="Kalkreuter E."/>
            <person name="Kautsar S.A."/>
            <person name="Yang D."/>
            <person name="Bader C.D."/>
            <person name="Teijaro C.N."/>
            <person name="Fluegel L."/>
            <person name="Davis C.M."/>
            <person name="Simpson J.R."/>
            <person name="Lauterbach L."/>
            <person name="Steele A.D."/>
            <person name="Gui C."/>
            <person name="Meng S."/>
            <person name="Li G."/>
            <person name="Viehrig K."/>
            <person name="Ye F."/>
            <person name="Su P."/>
            <person name="Kiefer A.F."/>
            <person name="Nichols A."/>
            <person name="Cepeda A.J."/>
            <person name="Yan W."/>
            <person name="Fan B."/>
            <person name="Jiang Y."/>
            <person name="Adhikari A."/>
            <person name="Zheng C.-J."/>
            <person name="Schuster L."/>
            <person name="Cowan T.M."/>
            <person name="Smanski M.J."/>
            <person name="Chevrette M.G."/>
            <person name="De Carvalho L.P.S."/>
            <person name="Shen B."/>
        </authorList>
    </citation>
    <scope>NUCLEOTIDE SEQUENCE [LARGE SCALE GENOMIC DNA]</scope>
    <source>
        <strain evidence="2 3">NPDC002593</strain>
    </source>
</reference>
<comment type="caution">
    <text evidence="2">The sequence shown here is derived from an EMBL/GenBank/DDBJ whole genome shotgun (WGS) entry which is preliminary data.</text>
</comment>
<dbReference type="EMBL" id="JBIAQY010000003">
    <property type="protein sequence ID" value="MFF3568039.1"/>
    <property type="molecule type" value="Genomic_DNA"/>
</dbReference>
<feature type="signal peptide" evidence="1">
    <location>
        <begin position="1"/>
        <end position="33"/>
    </location>
</feature>
<sequence>MRMTGERWRKSLAQFLAPAGLLAVMTVVPVTVAAPDAQADTSFGGACVLYPNNPAATVDSLRNSCSIEQQVQIFAAAERGDAPHGVTNGWVTSPQFMQVVAPPFWIGKTFDTGPDGGTLMNRITGANIPGWPANVYSGPAITDKRPAWLLDYGPSITPQILDEIREVTPNVWFGYSWWRGHFQTTLLLTFVLTYP</sequence>
<keyword evidence="1" id="KW-0732">Signal</keyword>
<protein>
    <submittedName>
        <fullName evidence="2">Uncharacterized protein</fullName>
    </submittedName>
</protein>
<keyword evidence="3" id="KW-1185">Reference proteome</keyword>
<proteinExistence type="predicted"/>
<evidence type="ECO:0000313" key="3">
    <source>
        <dbReference type="Proteomes" id="UP001601992"/>
    </source>
</evidence>
<name>A0ABW6RYJ4_9NOCA</name>
<feature type="chain" id="PRO_5046441328" evidence="1">
    <location>
        <begin position="34"/>
        <end position="195"/>
    </location>
</feature>
<accession>A0ABW6RYJ4</accession>